<feature type="transmembrane region" description="Helical" evidence="7">
    <location>
        <begin position="243"/>
        <end position="269"/>
    </location>
</feature>
<evidence type="ECO:0000256" key="4">
    <source>
        <dbReference type="ARBA" id="ARBA00022692"/>
    </source>
</evidence>
<feature type="transmembrane region" description="Helical" evidence="7">
    <location>
        <begin position="338"/>
        <end position="363"/>
    </location>
</feature>
<evidence type="ECO:0000256" key="7">
    <source>
        <dbReference type="SAM" id="Phobius"/>
    </source>
</evidence>
<feature type="domain" description="Major facilitator superfamily (MFS) profile" evidence="8">
    <location>
        <begin position="1"/>
        <end position="393"/>
    </location>
</feature>
<organism evidence="9 10">
    <name type="scientific">Bacillus toyonensis</name>
    <dbReference type="NCBI Taxonomy" id="155322"/>
    <lineage>
        <taxon>Bacteria</taxon>
        <taxon>Bacillati</taxon>
        <taxon>Bacillota</taxon>
        <taxon>Bacilli</taxon>
        <taxon>Bacillales</taxon>
        <taxon>Bacillaceae</taxon>
        <taxon>Bacillus</taxon>
        <taxon>Bacillus cereus group</taxon>
    </lineage>
</organism>
<keyword evidence="5 7" id="KW-1133">Transmembrane helix</keyword>
<evidence type="ECO:0000313" key="9">
    <source>
        <dbReference type="EMBL" id="PEP98177.1"/>
    </source>
</evidence>
<dbReference type="Proteomes" id="UP000220841">
    <property type="component" value="Unassembled WGS sequence"/>
</dbReference>
<sequence length="413" mass="46210">MNHLLLRYNKTIIIRLCGELLTRTTESMLALIMIIYVNKMLNGNIMMTMLIFGLQPLSDIVFTLIAGGVTDKYGRKKIMLLGLLLQGVAIGSFIFAQSIFIFALLYVINGIGRSLYIPAQRAQIADLTKQKQQAEIFALLQTMGAIGSVIGPLIGAIFYTTHPEYLFMMQSITLMIYAIVVWTQLPETAPAITTPKQTLEVASSPKQFVHKHYAVFGLMASTLPISFFYAQTETNYRIFAEHVFPNFVFILAFISTCKAILEIILQIFLLKWSERFSMTKIILISYACYTIAAIGYGLSATISSLFFTLLFLVIGESIALNHLLRFVSEIAPTDKRGLYFSIYGIHWDISRTCGPVIGAVLLSKLNGNMLFYICACFLIVGGIVQALFVQNLERKKIKGNVQKDNSQHTPQVL</sequence>
<gene>
    <name evidence="9" type="ORF">CN585_24375</name>
</gene>
<feature type="transmembrane region" description="Helical" evidence="7">
    <location>
        <begin position="281"/>
        <end position="299"/>
    </location>
</feature>
<keyword evidence="2" id="KW-0813">Transport</keyword>
<dbReference type="PANTHER" id="PTHR43414">
    <property type="entry name" value="MULTIDRUG RESISTANCE PROTEIN MDTG"/>
    <property type="match status" value="1"/>
</dbReference>
<reference evidence="9 10" key="1">
    <citation type="submission" date="2017-09" db="EMBL/GenBank/DDBJ databases">
        <title>Large-scale bioinformatics analysis of Bacillus genomes uncovers conserved roles of natural products in bacterial physiology.</title>
        <authorList>
            <consortium name="Agbiome Team Llc"/>
            <person name="Bleich R.M."/>
            <person name="Grubbs K.J."/>
            <person name="Santa Maria K.C."/>
            <person name="Allen S.E."/>
            <person name="Farag S."/>
            <person name="Shank E.A."/>
            <person name="Bowers A."/>
        </authorList>
    </citation>
    <scope>NUCLEOTIDE SEQUENCE [LARGE SCALE GENOMIC DNA]</scope>
    <source>
        <strain evidence="9 10">AFS021349</strain>
    </source>
</reference>
<dbReference type="GO" id="GO:0005886">
    <property type="term" value="C:plasma membrane"/>
    <property type="evidence" value="ECO:0007669"/>
    <property type="project" value="UniProtKB-SubCell"/>
</dbReference>
<feature type="transmembrane region" description="Helical" evidence="7">
    <location>
        <begin position="49"/>
        <end position="69"/>
    </location>
</feature>
<proteinExistence type="predicted"/>
<evidence type="ECO:0000313" key="10">
    <source>
        <dbReference type="Proteomes" id="UP000220841"/>
    </source>
</evidence>
<comment type="subcellular location">
    <subcellularLocation>
        <location evidence="1">Cell membrane</location>
        <topology evidence="1">Multi-pass membrane protein</topology>
    </subcellularLocation>
</comment>
<dbReference type="PROSITE" id="PS50850">
    <property type="entry name" value="MFS"/>
    <property type="match status" value="1"/>
</dbReference>
<name>A0A2A8H9L5_9BACI</name>
<evidence type="ECO:0000256" key="1">
    <source>
        <dbReference type="ARBA" id="ARBA00004651"/>
    </source>
</evidence>
<dbReference type="Gene3D" id="1.20.1250.20">
    <property type="entry name" value="MFS general substrate transporter like domains"/>
    <property type="match status" value="2"/>
</dbReference>
<feature type="transmembrane region" description="Helical" evidence="7">
    <location>
        <begin position="81"/>
        <end position="108"/>
    </location>
</feature>
<evidence type="ECO:0000259" key="8">
    <source>
        <dbReference type="PROSITE" id="PS50850"/>
    </source>
</evidence>
<feature type="transmembrane region" description="Helical" evidence="7">
    <location>
        <begin position="136"/>
        <end position="159"/>
    </location>
</feature>
<evidence type="ECO:0000256" key="2">
    <source>
        <dbReference type="ARBA" id="ARBA00022448"/>
    </source>
</evidence>
<dbReference type="InterPro" id="IPR011701">
    <property type="entry name" value="MFS"/>
</dbReference>
<keyword evidence="6 7" id="KW-0472">Membrane</keyword>
<dbReference type="InterPro" id="IPR036259">
    <property type="entry name" value="MFS_trans_sf"/>
</dbReference>
<protein>
    <submittedName>
        <fullName evidence="9">MFS transporter</fullName>
    </submittedName>
</protein>
<evidence type="ECO:0000256" key="6">
    <source>
        <dbReference type="ARBA" id="ARBA00023136"/>
    </source>
</evidence>
<feature type="transmembrane region" description="Helical" evidence="7">
    <location>
        <begin position="12"/>
        <end position="37"/>
    </location>
</feature>
<keyword evidence="3" id="KW-1003">Cell membrane</keyword>
<dbReference type="RefSeq" id="WP_098227371.1">
    <property type="nucleotide sequence ID" value="NZ_NUBY01000157.1"/>
</dbReference>
<dbReference type="PANTHER" id="PTHR43414:SF1">
    <property type="entry name" value="PEPTIDE PERMEASE"/>
    <property type="match status" value="1"/>
</dbReference>
<dbReference type="AlphaFoldDB" id="A0A2A8H9L5"/>
<accession>A0A2A8H9L5</accession>
<feature type="transmembrane region" description="Helical" evidence="7">
    <location>
        <begin position="213"/>
        <end position="231"/>
    </location>
</feature>
<keyword evidence="4 7" id="KW-0812">Transmembrane</keyword>
<dbReference type="EMBL" id="NUBY01000157">
    <property type="protein sequence ID" value="PEP98177.1"/>
    <property type="molecule type" value="Genomic_DNA"/>
</dbReference>
<feature type="transmembrane region" description="Helical" evidence="7">
    <location>
        <begin position="369"/>
        <end position="389"/>
    </location>
</feature>
<dbReference type="CDD" id="cd17329">
    <property type="entry name" value="MFS_MdtH_MDR_like"/>
    <property type="match status" value="1"/>
</dbReference>
<feature type="transmembrane region" description="Helical" evidence="7">
    <location>
        <begin position="305"/>
        <end position="326"/>
    </location>
</feature>
<evidence type="ECO:0000256" key="5">
    <source>
        <dbReference type="ARBA" id="ARBA00022989"/>
    </source>
</evidence>
<comment type="caution">
    <text evidence="9">The sequence shown here is derived from an EMBL/GenBank/DDBJ whole genome shotgun (WGS) entry which is preliminary data.</text>
</comment>
<dbReference type="SUPFAM" id="SSF103473">
    <property type="entry name" value="MFS general substrate transporter"/>
    <property type="match status" value="1"/>
</dbReference>
<dbReference type="GO" id="GO:0022857">
    <property type="term" value="F:transmembrane transporter activity"/>
    <property type="evidence" value="ECO:0007669"/>
    <property type="project" value="InterPro"/>
</dbReference>
<dbReference type="InterPro" id="IPR020846">
    <property type="entry name" value="MFS_dom"/>
</dbReference>
<dbReference type="Pfam" id="PF07690">
    <property type="entry name" value="MFS_1"/>
    <property type="match status" value="1"/>
</dbReference>
<evidence type="ECO:0000256" key="3">
    <source>
        <dbReference type="ARBA" id="ARBA00022475"/>
    </source>
</evidence>